<evidence type="ECO:0000256" key="5">
    <source>
        <dbReference type="ARBA" id="ARBA00022824"/>
    </source>
</evidence>
<dbReference type="PANTHER" id="PTHR18929:SF132">
    <property type="entry name" value="PROTEIN DISULFIDE-ISOMERASE A3"/>
    <property type="match status" value="1"/>
</dbReference>
<dbReference type="InterPro" id="IPR013766">
    <property type="entry name" value="Thioredoxin_domain"/>
</dbReference>
<proteinExistence type="inferred from homology"/>
<dbReference type="GO" id="GO:0006457">
    <property type="term" value="P:protein folding"/>
    <property type="evidence" value="ECO:0007669"/>
    <property type="project" value="TreeGrafter"/>
</dbReference>
<comment type="catalytic activity">
    <reaction evidence="1">
        <text>Catalyzes the rearrangement of -S-S- bonds in proteins.</text>
        <dbReference type="EC" id="5.3.4.1"/>
    </reaction>
</comment>
<evidence type="ECO:0000259" key="9">
    <source>
        <dbReference type="PROSITE" id="PS51352"/>
    </source>
</evidence>
<evidence type="ECO:0000313" key="11">
    <source>
        <dbReference type="Proteomes" id="UP000186176"/>
    </source>
</evidence>
<keyword evidence="8" id="KW-0812">Transmembrane</keyword>
<dbReference type="InterPro" id="IPR036249">
    <property type="entry name" value="Thioredoxin-like_sf"/>
</dbReference>
<keyword evidence="8" id="KW-1133">Transmembrane helix</keyword>
<gene>
    <name evidence="10" type="ORF">cubi_01598</name>
</gene>
<dbReference type="SUPFAM" id="SSF52833">
    <property type="entry name" value="Thioredoxin-like"/>
    <property type="match status" value="2"/>
</dbReference>
<sequence>MWGLFNINHLKTLLMLAYIISLIFLLISFETKHVIAVSIELNDKANSNTNIFNLENKNSNIDNIEESIPFTESHFVPVKKIDLEETTKNSGNNSINSSRKIIEIVTIKTDESFENLLNNNYYLLILFTAPWCGMSKRAISQIHEMVDYFENSRDFLAEHLNKLFYSKKLLIGLVNVPEFPNITKKLNVLDYPTIKLVKKEDNLKLKVIDFYGNIYYKKVISWIVQQITRLENNPKSQLIQLSTIDNIKFFLEISGYSVIYLHEFESFNKYNNTEYLLVIDICKIYDDVIFGEANYNDLKNSLSINKDYLNKNEFHFNITEIIDNYENKSKILLFNSGRHVKTINGPFKEEALILNTIDYYKQENIIFLNKDTIGNLIDNGGPILLLIFNGNSENYIEELNKESSIIYQFHNILQRVISIRNEKADKSNRNLEERPLFVMSGNEGPINRRFMDFLHIDDDLLPSIIMINDLNVSPPKKFHLDLPKIYLSNLDSNTGIGTNTGSNNNNAEILSIGKPNESNWIILNNHTSINFSPNIISDFIDEVKSGIVNNTYHSQVTPSKQNGPVYILVGNTFKEIVYDYSKDVLVLFYTSWCGHCKTFDPIYNEVASIVTSKTNVLVAKIDMSANFIPDDQIGGKIFRFPTIKLFKKKDKTNPIDFDGEREVNSILDFIWIHTARDEL</sequence>
<dbReference type="AlphaFoldDB" id="A0A1J4MDF9"/>
<accession>A0A1J4MDF9</accession>
<dbReference type="GO" id="GO:0003756">
    <property type="term" value="F:protein disulfide isomerase activity"/>
    <property type="evidence" value="ECO:0007669"/>
    <property type="project" value="UniProtKB-EC"/>
</dbReference>
<comment type="similarity">
    <text evidence="3">Belongs to the protein disulfide isomerase family.</text>
</comment>
<keyword evidence="8" id="KW-0472">Membrane</keyword>
<dbReference type="EMBL" id="LRBP01000025">
    <property type="protein sequence ID" value="OII72265.1"/>
    <property type="molecule type" value="Genomic_DNA"/>
</dbReference>
<dbReference type="PANTHER" id="PTHR18929">
    <property type="entry name" value="PROTEIN DISULFIDE ISOMERASE"/>
    <property type="match status" value="1"/>
</dbReference>
<evidence type="ECO:0000256" key="8">
    <source>
        <dbReference type="SAM" id="Phobius"/>
    </source>
</evidence>
<keyword evidence="7" id="KW-0676">Redox-active center</keyword>
<feature type="domain" description="Thioredoxin" evidence="9">
    <location>
        <begin position="537"/>
        <end position="675"/>
    </location>
</feature>
<organism evidence="10 11">
    <name type="scientific">Cryptosporidium ubiquitum</name>
    <dbReference type="NCBI Taxonomy" id="857276"/>
    <lineage>
        <taxon>Eukaryota</taxon>
        <taxon>Sar</taxon>
        <taxon>Alveolata</taxon>
        <taxon>Apicomplexa</taxon>
        <taxon>Conoidasida</taxon>
        <taxon>Coccidia</taxon>
        <taxon>Eucoccidiorida</taxon>
        <taxon>Eimeriorina</taxon>
        <taxon>Cryptosporidiidae</taxon>
        <taxon>Cryptosporidium</taxon>
    </lineage>
</organism>
<reference evidence="10 11" key="1">
    <citation type="submission" date="2016-10" db="EMBL/GenBank/DDBJ databases">
        <title>Reductive evolution of mitochondrial metabolism and differential evolution of invasion-related proteins in Cryptosporidium.</title>
        <authorList>
            <person name="Liu S."/>
            <person name="Roellig D.M."/>
            <person name="Guo Y."/>
            <person name="Li N."/>
            <person name="Frace M.A."/>
            <person name="Tang K."/>
            <person name="Zhang L."/>
            <person name="Feng Y."/>
            <person name="Xiao L."/>
        </authorList>
    </citation>
    <scope>NUCLEOTIDE SEQUENCE [LARGE SCALE GENOMIC DNA]</scope>
    <source>
        <strain evidence="10">39726</strain>
    </source>
</reference>
<name>A0A1J4MDF9_9CRYT</name>
<evidence type="ECO:0000256" key="7">
    <source>
        <dbReference type="ARBA" id="ARBA00023284"/>
    </source>
</evidence>
<dbReference type="PROSITE" id="PS51352">
    <property type="entry name" value="THIOREDOXIN_2"/>
    <property type="match status" value="1"/>
</dbReference>
<dbReference type="CDD" id="cd02995">
    <property type="entry name" value="PDI_a_PDI_a'_C"/>
    <property type="match status" value="1"/>
</dbReference>
<evidence type="ECO:0000256" key="1">
    <source>
        <dbReference type="ARBA" id="ARBA00001182"/>
    </source>
</evidence>
<evidence type="ECO:0000313" key="10">
    <source>
        <dbReference type="EMBL" id="OII72265.1"/>
    </source>
</evidence>
<protein>
    <recommendedName>
        <fullName evidence="4">protein disulfide-isomerase</fullName>
        <ecNumber evidence="4">5.3.4.1</ecNumber>
    </recommendedName>
</protein>
<comment type="subcellular location">
    <subcellularLocation>
        <location evidence="2">Endoplasmic reticulum lumen</location>
    </subcellularLocation>
</comment>
<dbReference type="Gene3D" id="3.40.30.10">
    <property type="entry name" value="Glutaredoxin"/>
    <property type="match status" value="2"/>
</dbReference>
<dbReference type="GeneID" id="39978389"/>
<evidence type="ECO:0000256" key="3">
    <source>
        <dbReference type="ARBA" id="ARBA00006347"/>
    </source>
</evidence>
<feature type="transmembrane region" description="Helical" evidence="8">
    <location>
        <begin position="12"/>
        <end position="29"/>
    </location>
</feature>
<dbReference type="GO" id="GO:0034976">
    <property type="term" value="P:response to endoplasmic reticulum stress"/>
    <property type="evidence" value="ECO:0007669"/>
    <property type="project" value="TreeGrafter"/>
</dbReference>
<keyword evidence="11" id="KW-1185">Reference proteome</keyword>
<dbReference type="EC" id="5.3.4.1" evidence="4"/>
<evidence type="ECO:0000256" key="2">
    <source>
        <dbReference type="ARBA" id="ARBA00004319"/>
    </source>
</evidence>
<dbReference type="VEuPathDB" id="CryptoDB:cubi_01598"/>
<keyword evidence="6" id="KW-0413">Isomerase</keyword>
<keyword evidence="5" id="KW-0256">Endoplasmic reticulum</keyword>
<dbReference type="RefSeq" id="XP_028873837.1">
    <property type="nucleotide sequence ID" value="XM_029018610.1"/>
</dbReference>
<evidence type="ECO:0000256" key="4">
    <source>
        <dbReference type="ARBA" id="ARBA00012723"/>
    </source>
</evidence>
<dbReference type="Proteomes" id="UP000186176">
    <property type="component" value="Unassembled WGS sequence"/>
</dbReference>
<dbReference type="InterPro" id="IPR017937">
    <property type="entry name" value="Thioredoxin_CS"/>
</dbReference>
<comment type="caution">
    <text evidence="10">The sequence shown here is derived from an EMBL/GenBank/DDBJ whole genome shotgun (WGS) entry which is preliminary data.</text>
</comment>
<dbReference type="GO" id="GO:0005788">
    <property type="term" value="C:endoplasmic reticulum lumen"/>
    <property type="evidence" value="ECO:0007669"/>
    <property type="project" value="UniProtKB-SubCell"/>
</dbReference>
<dbReference type="Pfam" id="PF00085">
    <property type="entry name" value="Thioredoxin"/>
    <property type="match status" value="2"/>
</dbReference>
<dbReference type="OrthoDB" id="72053at2759"/>
<evidence type="ECO:0000256" key="6">
    <source>
        <dbReference type="ARBA" id="ARBA00023235"/>
    </source>
</evidence>
<dbReference type="CDD" id="cd02961">
    <property type="entry name" value="PDI_a_family"/>
    <property type="match status" value="1"/>
</dbReference>
<dbReference type="PROSITE" id="PS00194">
    <property type="entry name" value="THIOREDOXIN_1"/>
    <property type="match status" value="1"/>
</dbReference>